<accession>A0ABV7FBV8</accession>
<sequence length="200" mass="22624">MRKLLVVFAIGLMFAQGVAAQANKPGKVIYRYKNSEGVTVMDSNIPAEFVSKGYEIISITGKVIEVVPPAPAADLAAKAQQEKASREQREREDIQLRRSYSNVADIDAARERNLESLRGNIKILEANLASANKRLQDYQSQAAAIERSGRQLPEDLLKSISNLTQEEKDIQLQIQQREQEYNDVSQKFEDDRKRFIEITQ</sequence>
<protein>
    <recommendedName>
        <fullName evidence="5">DUF4124 domain-containing protein</fullName>
    </recommendedName>
</protein>
<feature type="coiled-coil region" evidence="1">
    <location>
        <begin position="72"/>
        <end position="180"/>
    </location>
</feature>
<organism evidence="3 4">
    <name type="scientific">Cellvibrio fontiphilus</name>
    <dbReference type="NCBI Taxonomy" id="1815559"/>
    <lineage>
        <taxon>Bacteria</taxon>
        <taxon>Pseudomonadati</taxon>
        <taxon>Pseudomonadota</taxon>
        <taxon>Gammaproteobacteria</taxon>
        <taxon>Cellvibrionales</taxon>
        <taxon>Cellvibrionaceae</taxon>
        <taxon>Cellvibrio</taxon>
    </lineage>
</organism>
<evidence type="ECO:0000256" key="2">
    <source>
        <dbReference type="SAM" id="SignalP"/>
    </source>
</evidence>
<proteinExistence type="predicted"/>
<evidence type="ECO:0000256" key="1">
    <source>
        <dbReference type="SAM" id="Coils"/>
    </source>
</evidence>
<evidence type="ECO:0000313" key="3">
    <source>
        <dbReference type="EMBL" id="MFC3114897.1"/>
    </source>
</evidence>
<keyword evidence="1" id="KW-0175">Coiled coil</keyword>
<comment type="caution">
    <text evidence="3">The sequence shown here is derived from an EMBL/GenBank/DDBJ whole genome shotgun (WGS) entry which is preliminary data.</text>
</comment>
<name>A0ABV7FBV8_9GAMM</name>
<feature type="signal peptide" evidence="2">
    <location>
        <begin position="1"/>
        <end position="19"/>
    </location>
</feature>
<evidence type="ECO:0008006" key="5">
    <source>
        <dbReference type="Google" id="ProtNLM"/>
    </source>
</evidence>
<dbReference type="Proteomes" id="UP001595555">
    <property type="component" value="Unassembled WGS sequence"/>
</dbReference>
<dbReference type="EMBL" id="JBHRTF010000002">
    <property type="protein sequence ID" value="MFC3114897.1"/>
    <property type="molecule type" value="Genomic_DNA"/>
</dbReference>
<keyword evidence="2" id="KW-0732">Signal</keyword>
<reference evidence="4" key="1">
    <citation type="journal article" date="2019" name="Int. J. Syst. Evol. Microbiol.">
        <title>The Global Catalogue of Microorganisms (GCM) 10K type strain sequencing project: providing services to taxonomists for standard genome sequencing and annotation.</title>
        <authorList>
            <consortium name="The Broad Institute Genomics Platform"/>
            <consortium name="The Broad Institute Genome Sequencing Center for Infectious Disease"/>
            <person name="Wu L."/>
            <person name="Ma J."/>
        </authorList>
    </citation>
    <scope>NUCLEOTIDE SEQUENCE [LARGE SCALE GENOMIC DNA]</scope>
    <source>
        <strain evidence="4">KCTC 52237</strain>
    </source>
</reference>
<keyword evidence="4" id="KW-1185">Reference proteome</keyword>
<gene>
    <name evidence="3" type="ORF">ACFODX_04945</name>
</gene>
<evidence type="ECO:0000313" key="4">
    <source>
        <dbReference type="Proteomes" id="UP001595555"/>
    </source>
</evidence>
<dbReference type="RefSeq" id="WP_378116654.1">
    <property type="nucleotide sequence ID" value="NZ_JBHRTF010000002.1"/>
</dbReference>
<feature type="chain" id="PRO_5045297502" description="DUF4124 domain-containing protein" evidence="2">
    <location>
        <begin position="20"/>
        <end position="200"/>
    </location>
</feature>